<dbReference type="PANTHER" id="PTHR12829">
    <property type="entry name" value="N6-ADENOSINE-METHYLTRANSFERASE"/>
    <property type="match status" value="1"/>
</dbReference>
<dbReference type="GeneTree" id="ENSGT00390000016237"/>
<dbReference type="KEGG" id="pmua:114600709"/>
<proteinExistence type="inferred from homology"/>
<sequence length="484" mass="54832">MSVVCHLSAGWLLDHLSFINKANYQLCHSHDHSGLAFVDDPATAASSDGALIEAARSLDAKNSCRKDSVDEIKAPEEKASLMVKNTYVFREEFFNVLKPHGVANNQMELQQKGSEAGLGNGGSEQQERVRTNGSYYTAKAKKKRKRSSELNHGERDALEYHLKIRGLILDGTRSLVQEGLRSGFLQPSSSKQICAKTPVIEHSSLSELCEMAKQFPSVNETEQRAVCMISEDSCVPEQVQVSCVTENTTNYAKIITLMGQKYLFPPKSAFLLSDISVMQPLLDYKKKFGIIIIDPPWENKSVKRSNRYNYLSHWQIKQIPVPALAAPGCLVVTWVTNRQKHLCFVKNELYPHWSVRGVVEWFWVKITKSGEFVFPLDSFHKKPYEVLVLGRVQQNTDVPLSRISEDDMPQIPDQKLIVSVPCNLHSHKPPLTEILKGYTKPDVECLELFARNLQPGWTSWGNEVLKFQHIDYFTAFQNKSDKYL</sequence>
<comment type="similarity">
    <text evidence="1">Belongs to the MT-A70-like family.</text>
</comment>
<dbReference type="RefSeq" id="XP_028593090.1">
    <property type="nucleotide sequence ID" value="XM_028737257.1"/>
</dbReference>
<keyword evidence="3" id="KW-1185">Reference proteome</keyword>
<dbReference type="CTD" id="64863"/>
<dbReference type="GO" id="GO:0005634">
    <property type="term" value="C:nucleus"/>
    <property type="evidence" value="ECO:0007669"/>
    <property type="project" value="Ensembl"/>
</dbReference>
<dbReference type="GO" id="GO:0043484">
    <property type="term" value="P:regulation of RNA splicing"/>
    <property type="evidence" value="ECO:0007669"/>
    <property type="project" value="Ensembl"/>
</dbReference>
<accession>A0A670IAI8</accession>
<dbReference type="OrthoDB" id="61116at2759"/>
<dbReference type="RefSeq" id="XP_028593093.1">
    <property type="nucleotide sequence ID" value="XM_028737260.1"/>
</dbReference>
<dbReference type="GeneID" id="114600709"/>
<dbReference type="Ensembl" id="ENSPMRT00000009261.1">
    <property type="protein sequence ID" value="ENSPMRP00000008667.1"/>
    <property type="gene ID" value="ENSPMRG00000005852.1"/>
</dbReference>
<dbReference type="OMA" id="PLVQCGR"/>
<reference evidence="2" key="2">
    <citation type="submission" date="2025-08" db="UniProtKB">
        <authorList>
            <consortium name="Ensembl"/>
        </authorList>
    </citation>
    <scope>IDENTIFICATION</scope>
</reference>
<dbReference type="RefSeq" id="XP_028593092.1">
    <property type="nucleotide sequence ID" value="XM_028737259.1"/>
</dbReference>
<protein>
    <submittedName>
        <fullName evidence="2">Methyltransferase 4, N6-adenosine</fullName>
    </submittedName>
</protein>
<dbReference type="PROSITE" id="PS00092">
    <property type="entry name" value="N6_MTASE"/>
    <property type="match status" value="1"/>
</dbReference>
<dbReference type="InterPro" id="IPR007757">
    <property type="entry name" value="MT-A70-like"/>
</dbReference>
<dbReference type="AlphaFoldDB" id="A0A670IAI8"/>
<dbReference type="GO" id="GO:0009007">
    <property type="term" value="F:site-specific DNA-methyltransferase (adenine-specific) activity"/>
    <property type="evidence" value="ECO:0007669"/>
    <property type="project" value="Ensembl"/>
</dbReference>
<dbReference type="GO" id="GO:1903108">
    <property type="term" value="P:regulation of mitochondrial transcription"/>
    <property type="evidence" value="ECO:0007669"/>
    <property type="project" value="Ensembl"/>
</dbReference>
<gene>
    <name evidence="2" type="primary">METTL4</name>
</gene>
<evidence type="ECO:0000256" key="1">
    <source>
        <dbReference type="PROSITE-ProRule" id="PRU00489"/>
    </source>
</evidence>
<evidence type="ECO:0000313" key="2">
    <source>
        <dbReference type="Ensembl" id="ENSPMRP00000008667.1"/>
    </source>
</evidence>
<dbReference type="RefSeq" id="XP_028593089.1">
    <property type="nucleotide sequence ID" value="XM_028737256.1"/>
</dbReference>
<name>A0A670IAI8_PODMU</name>
<reference evidence="2 3" key="1">
    <citation type="journal article" date="2019" name="Proc. Natl. Acad. Sci. U.S.A.">
        <title>Regulatory changes in pterin and carotenoid genes underlie balanced color polymorphisms in the wall lizard.</title>
        <authorList>
            <person name="Andrade P."/>
            <person name="Pinho C."/>
            <person name="Perez I de Lanuza G."/>
            <person name="Afonso S."/>
            <person name="Brejcha J."/>
            <person name="Rubin C.J."/>
            <person name="Wallerman O."/>
            <person name="Pereira P."/>
            <person name="Sabatino S.J."/>
            <person name="Bellati A."/>
            <person name="Pellitteri-Rosa D."/>
            <person name="Bosakova Z."/>
            <person name="Bunikis I."/>
            <person name="Carretero M.A."/>
            <person name="Feiner N."/>
            <person name="Marsik P."/>
            <person name="Pauperio F."/>
            <person name="Salvi D."/>
            <person name="Soler L."/>
            <person name="While G.M."/>
            <person name="Uller T."/>
            <person name="Font E."/>
            <person name="Andersson L."/>
            <person name="Carneiro M."/>
        </authorList>
    </citation>
    <scope>NUCLEOTIDE SEQUENCE</scope>
</reference>
<dbReference type="GO" id="GO:1990204">
    <property type="term" value="C:oxidoreductase complex"/>
    <property type="evidence" value="ECO:0007669"/>
    <property type="project" value="Ensembl"/>
</dbReference>
<evidence type="ECO:0000313" key="3">
    <source>
        <dbReference type="Proteomes" id="UP000472272"/>
    </source>
</evidence>
<dbReference type="GO" id="GO:0090296">
    <property type="term" value="P:regulation of mitochondrial DNA replication"/>
    <property type="evidence" value="ECO:0007669"/>
    <property type="project" value="Ensembl"/>
</dbReference>
<dbReference type="GO" id="GO:0120049">
    <property type="term" value="P:snRNA (adenine-N6)-methylation"/>
    <property type="evidence" value="ECO:0007669"/>
    <property type="project" value="Ensembl"/>
</dbReference>
<dbReference type="GO" id="GO:0032259">
    <property type="term" value="P:methylation"/>
    <property type="evidence" value="ECO:0007669"/>
    <property type="project" value="InterPro"/>
</dbReference>
<dbReference type="GO" id="GO:0036396">
    <property type="term" value="C:RNA N6-methyladenosine methyltransferase complex"/>
    <property type="evidence" value="ECO:0007669"/>
    <property type="project" value="Ensembl"/>
</dbReference>
<dbReference type="GO" id="GO:0005829">
    <property type="term" value="C:cytosol"/>
    <property type="evidence" value="ECO:0007669"/>
    <property type="project" value="Ensembl"/>
</dbReference>
<reference evidence="2" key="3">
    <citation type="submission" date="2025-09" db="UniProtKB">
        <authorList>
            <consortium name="Ensembl"/>
        </authorList>
    </citation>
    <scope>IDENTIFICATION</scope>
</reference>
<dbReference type="GO" id="GO:0005759">
    <property type="term" value="C:mitochondrial matrix"/>
    <property type="evidence" value="ECO:0007669"/>
    <property type="project" value="Ensembl"/>
</dbReference>
<dbReference type="PROSITE" id="PS51143">
    <property type="entry name" value="MT_A70"/>
    <property type="match status" value="1"/>
</dbReference>
<dbReference type="GO" id="GO:0008173">
    <property type="term" value="F:RNA methyltransferase activity"/>
    <property type="evidence" value="ECO:0007669"/>
    <property type="project" value="Ensembl"/>
</dbReference>
<dbReference type="GO" id="GO:0003676">
    <property type="term" value="F:nucleic acid binding"/>
    <property type="evidence" value="ECO:0007669"/>
    <property type="project" value="InterPro"/>
</dbReference>
<dbReference type="InterPro" id="IPR002052">
    <property type="entry name" value="DNA_methylase_N6_adenine_CS"/>
</dbReference>
<dbReference type="Proteomes" id="UP000472272">
    <property type="component" value="Chromosome 7"/>
</dbReference>
<dbReference type="Pfam" id="PF05063">
    <property type="entry name" value="MT-A70"/>
    <property type="match status" value="1"/>
</dbReference>
<organism evidence="2 3">
    <name type="scientific">Podarcis muralis</name>
    <name type="common">Wall lizard</name>
    <name type="synonym">Lacerta muralis</name>
    <dbReference type="NCBI Taxonomy" id="64176"/>
    <lineage>
        <taxon>Eukaryota</taxon>
        <taxon>Metazoa</taxon>
        <taxon>Chordata</taxon>
        <taxon>Craniata</taxon>
        <taxon>Vertebrata</taxon>
        <taxon>Euteleostomi</taxon>
        <taxon>Lepidosauria</taxon>
        <taxon>Squamata</taxon>
        <taxon>Bifurcata</taxon>
        <taxon>Unidentata</taxon>
        <taxon>Episquamata</taxon>
        <taxon>Laterata</taxon>
        <taxon>Lacertibaenia</taxon>
        <taxon>Lacertidae</taxon>
        <taxon>Podarcis</taxon>
    </lineage>
</organism>
<dbReference type="PANTHER" id="PTHR12829:SF4">
    <property type="entry name" value="N(6)-ADENINE-SPECIFIC METHYLTRANSFERASE METTL4"/>
    <property type="match status" value="1"/>
</dbReference>